<keyword evidence="2" id="KW-0645">Protease</keyword>
<dbReference type="InterPro" id="IPR011249">
    <property type="entry name" value="Metalloenz_LuxS/M16"/>
</dbReference>
<dbReference type="Pfam" id="PF00675">
    <property type="entry name" value="Peptidase_M16"/>
    <property type="match status" value="1"/>
</dbReference>
<evidence type="ECO:0008006" key="14">
    <source>
        <dbReference type="Google" id="ProtNLM"/>
    </source>
</evidence>
<dbReference type="Pfam" id="PF22456">
    <property type="entry name" value="PqqF-like_C_4"/>
    <property type="match status" value="1"/>
</dbReference>
<evidence type="ECO:0000256" key="2">
    <source>
        <dbReference type="ARBA" id="ARBA00022670"/>
    </source>
</evidence>
<evidence type="ECO:0000259" key="9">
    <source>
        <dbReference type="Pfam" id="PF05193"/>
    </source>
</evidence>
<dbReference type="InterPro" id="IPR050626">
    <property type="entry name" value="Peptidase_M16"/>
</dbReference>
<feature type="region of interest" description="Disordered" evidence="7">
    <location>
        <begin position="449"/>
        <end position="486"/>
    </location>
</feature>
<evidence type="ECO:0000256" key="5">
    <source>
        <dbReference type="ARBA" id="ARBA00022833"/>
    </source>
</evidence>
<evidence type="ECO:0000313" key="12">
    <source>
        <dbReference type="EMBL" id="CAD7699759.1"/>
    </source>
</evidence>
<dbReference type="PANTHER" id="PTHR43690:SF18">
    <property type="entry name" value="INSULIN-DEGRADING ENZYME-RELATED"/>
    <property type="match status" value="1"/>
</dbReference>
<gene>
    <name evidence="12" type="ORF">OSTQU699_LOCUS5118</name>
</gene>
<evidence type="ECO:0000256" key="4">
    <source>
        <dbReference type="ARBA" id="ARBA00022801"/>
    </source>
</evidence>
<dbReference type="InterPro" id="IPR054734">
    <property type="entry name" value="PqqF-like_C_4"/>
</dbReference>
<evidence type="ECO:0000256" key="6">
    <source>
        <dbReference type="ARBA" id="ARBA00023049"/>
    </source>
</evidence>
<feature type="domain" description="Peptidase M16 middle/third" evidence="10">
    <location>
        <begin position="499"/>
        <end position="656"/>
    </location>
</feature>
<reference evidence="12" key="1">
    <citation type="submission" date="2020-12" db="EMBL/GenBank/DDBJ databases">
        <authorList>
            <person name="Iha C."/>
        </authorList>
    </citation>
    <scope>NUCLEOTIDE SEQUENCE</scope>
</reference>
<organism evidence="12 13">
    <name type="scientific">Ostreobium quekettii</name>
    <dbReference type="NCBI Taxonomy" id="121088"/>
    <lineage>
        <taxon>Eukaryota</taxon>
        <taxon>Viridiplantae</taxon>
        <taxon>Chlorophyta</taxon>
        <taxon>core chlorophytes</taxon>
        <taxon>Ulvophyceae</taxon>
        <taxon>TCBD clade</taxon>
        <taxon>Bryopsidales</taxon>
        <taxon>Ostreobineae</taxon>
        <taxon>Ostreobiaceae</taxon>
        <taxon>Ostreobium</taxon>
    </lineage>
</organism>
<dbReference type="GO" id="GO:0046872">
    <property type="term" value="F:metal ion binding"/>
    <property type="evidence" value="ECO:0007669"/>
    <property type="project" value="UniProtKB-KW"/>
</dbReference>
<accession>A0A8S1J1W9</accession>
<dbReference type="EMBL" id="CAJHUC010001107">
    <property type="protein sequence ID" value="CAD7699759.1"/>
    <property type="molecule type" value="Genomic_DNA"/>
</dbReference>
<proteinExistence type="inferred from homology"/>
<evidence type="ECO:0000259" key="8">
    <source>
        <dbReference type="Pfam" id="PF00675"/>
    </source>
</evidence>
<dbReference type="InterPro" id="IPR032632">
    <property type="entry name" value="Peptidase_M16_M"/>
</dbReference>
<comment type="caution">
    <text evidence="12">The sequence shown here is derived from an EMBL/GenBank/DDBJ whole genome shotgun (WGS) entry which is preliminary data.</text>
</comment>
<dbReference type="Proteomes" id="UP000708148">
    <property type="component" value="Unassembled WGS sequence"/>
</dbReference>
<keyword evidence="13" id="KW-1185">Reference proteome</keyword>
<sequence length="977" mass="109687">MLFMGSTKYPDENEYEAYLTKHGGFSNAYTESEHTVFHFDVDPDALHGTLDRFAMFFVSPLCLEDSMEREVMAVDSEFVEALQDDECRLNQLMCHTARPGHMYQKFTWGNKASLMDIPQESGLHVRDELLKFYKSNYSAERMRLAVLGGEPLDTLEEWVRTMFSVVPSGLGPEQNFASAGFPFEGQMLYLLASVKGLHRVTVSFQLPCLEKLYHKKAEDYISHLVGHEGPGSLLSALKSMGWATGVAAGIEDSSFSMNSCVYIFTVDMTLTEAGLTAGPGYGLAAVQLLFQYLKMIRDAKAQRWVYNELRAIGEMKFRFSEEEDAASYVTKLATGLFIYEPQHVLVASRLYDDWDPGLVEDLLNMMTPSAEGLRIDLQTKHFQQMKEKLLKEKADVLCETDPWFGFEYLAVAIDEKMQEALSSVSGSEAIQFPPKNPYMAEDFSVKAKGLSTTQAPDRSTAGDEQGQNGAEKGATGKNMSTDIDDVPRDAGDSGIVPEAMMPELLLDEPGLRVWHKLDTIHLLPRTSTYFRLSSPATYGPPRAYALTHMMVALLEDALNEEAYLADVAGLYCGLGPEGRLGVEVLVSGFSDKLHLLIHRVFETMTNFKIEAKSFSNVHEMVVRKYQNAHVKSAKHAHYLRLLILSPLSVQNGEILQELSKLQPQDVMGFVTEFLSKIHVEVLVHGNHTAEEALALARNARSQLGTGILEAKDREATQCLKLPEGKLLLHRARAKNLEEQNSAIEVYFQGNIDEVRERVLAGMVEQLTAEPCFNILRTKEQLGYSVNSQIKATHGVVGFAFSLSSGKYPPSYIEKRIDSFLEAFEKELDAMPAEEFEHHRTAFISEQLRKANNLWEESSWMWEPVLNQRYVFGSRFREVQELRKVTKRDVQDWYARHLSPHSKQRRKLAIHVVSVSHWEADASPDGDDDSGATNADAEVDEVTDVEAFRQSMPVFPSVVCNARLAGSGWIDRTSQLTS</sequence>
<evidence type="ECO:0000256" key="7">
    <source>
        <dbReference type="SAM" id="MobiDB-lite"/>
    </source>
</evidence>
<feature type="domain" description="Peptidase M16 C-terminal" evidence="9">
    <location>
        <begin position="126"/>
        <end position="310"/>
    </location>
</feature>
<feature type="domain" description="Peptidase M16 N-terminal" evidence="8">
    <location>
        <begin position="1"/>
        <end position="98"/>
    </location>
</feature>
<name>A0A8S1J1W9_9CHLO</name>
<comment type="similarity">
    <text evidence="1">Belongs to the peptidase M16 family.</text>
</comment>
<dbReference type="InterPro" id="IPR011765">
    <property type="entry name" value="Pept_M16_N"/>
</dbReference>
<keyword evidence="4" id="KW-0378">Hydrolase</keyword>
<evidence type="ECO:0000259" key="11">
    <source>
        <dbReference type="Pfam" id="PF22456"/>
    </source>
</evidence>
<feature type="domain" description="Peptidase M16 middle/third" evidence="10">
    <location>
        <begin position="317"/>
        <end position="456"/>
    </location>
</feature>
<dbReference type="OrthoDB" id="952271at2759"/>
<dbReference type="Pfam" id="PF05193">
    <property type="entry name" value="Peptidase_M16_C"/>
    <property type="match status" value="1"/>
</dbReference>
<evidence type="ECO:0000256" key="3">
    <source>
        <dbReference type="ARBA" id="ARBA00022723"/>
    </source>
</evidence>
<dbReference type="FunFam" id="3.30.830.10:FF:000005">
    <property type="entry name" value="nardilysin isoform X1"/>
    <property type="match status" value="1"/>
</dbReference>
<dbReference type="GO" id="GO:0006508">
    <property type="term" value="P:proteolysis"/>
    <property type="evidence" value="ECO:0007669"/>
    <property type="project" value="UniProtKB-KW"/>
</dbReference>
<dbReference type="AlphaFoldDB" id="A0A8S1J1W9"/>
<keyword evidence="5" id="KW-0862">Zinc</keyword>
<keyword evidence="6" id="KW-0482">Metalloprotease</keyword>
<dbReference type="Pfam" id="PF16187">
    <property type="entry name" value="Peptidase_M16_M"/>
    <property type="match status" value="2"/>
</dbReference>
<dbReference type="Gene3D" id="3.30.830.10">
    <property type="entry name" value="Metalloenzyme, LuxS/M16 peptidase-like"/>
    <property type="match status" value="4"/>
</dbReference>
<evidence type="ECO:0000256" key="1">
    <source>
        <dbReference type="ARBA" id="ARBA00007261"/>
    </source>
</evidence>
<dbReference type="PANTHER" id="PTHR43690">
    <property type="entry name" value="NARDILYSIN"/>
    <property type="match status" value="1"/>
</dbReference>
<dbReference type="GO" id="GO:0008237">
    <property type="term" value="F:metallopeptidase activity"/>
    <property type="evidence" value="ECO:0007669"/>
    <property type="project" value="UniProtKB-KW"/>
</dbReference>
<dbReference type="SUPFAM" id="SSF63411">
    <property type="entry name" value="LuxS/MPP-like metallohydrolase"/>
    <property type="match status" value="4"/>
</dbReference>
<evidence type="ECO:0000313" key="13">
    <source>
        <dbReference type="Proteomes" id="UP000708148"/>
    </source>
</evidence>
<evidence type="ECO:0000259" key="10">
    <source>
        <dbReference type="Pfam" id="PF16187"/>
    </source>
</evidence>
<dbReference type="InterPro" id="IPR007863">
    <property type="entry name" value="Peptidase_M16_C"/>
</dbReference>
<feature type="domain" description="Coenzyme PQQ synthesis protein F-like C-terminal lobe" evidence="11">
    <location>
        <begin position="763"/>
        <end position="861"/>
    </location>
</feature>
<protein>
    <recommendedName>
        <fullName evidence="14">Insulin-degrading enzyme</fullName>
    </recommendedName>
</protein>
<keyword evidence="3" id="KW-0479">Metal-binding</keyword>